<dbReference type="EMBL" id="FODS01000015">
    <property type="protein sequence ID" value="SEO90599.1"/>
    <property type="molecule type" value="Genomic_DNA"/>
</dbReference>
<dbReference type="Pfam" id="PF10117">
    <property type="entry name" value="McrBC"/>
    <property type="match status" value="1"/>
</dbReference>
<proteinExistence type="predicted"/>
<dbReference type="PANTHER" id="PTHR38733:SF1">
    <property type="entry name" value="TYPE IV METHYL-DIRECTED RESTRICTION ENZYME ECOKMCRBC"/>
    <property type="match status" value="1"/>
</dbReference>
<dbReference type="InterPro" id="IPR019292">
    <property type="entry name" value="McrC"/>
</dbReference>
<keyword evidence="2" id="KW-1185">Reference proteome</keyword>
<name>A0A1H8THK1_9RHOB</name>
<organism evidence="1 2">
    <name type="scientific">Salinihabitans flavidus</name>
    <dbReference type="NCBI Taxonomy" id="569882"/>
    <lineage>
        <taxon>Bacteria</taxon>
        <taxon>Pseudomonadati</taxon>
        <taxon>Pseudomonadota</taxon>
        <taxon>Alphaproteobacteria</taxon>
        <taxon>Rhodobacterales</taxon>
        <taxon>Roseobacteraceae</taxon>
        <taxon>Salinihabitans</taxon>
    </lineage>
</organism>
<dbReference type="Gene3D" id="3.90.320.10">
    <property type="match status" value="1"/>
</dbReference>
<sequence length="443" mass="49361">MIRRTILEWERIGYGSGNADIPEAEADRLAAIARASAFSGRGGEGVLEHGRKGLRARGVVGVIATPGCQLEILPKIEGDGETNLSDATLRTRLIHMLAVTHDLPIETGAMTYLGWQRDTVLELLIRLFCAKLTDAVRQGMPRHYLEHEDDLPALRGRLDVTRQFSTLAVSPEKLACRFDALSPDIALNQVMRAAVSKLSRLSGAPDNQRVLRELSFVYADVADVPPNALRWDRIVLDRTNRRWRDLLSFARLFLSDRYQQTSAGAINGHALLFEMNVLFERYVERILSRALAGTGLRVSSQGGHRDCLYEGDIGRFRTRPDLIVRDIDGIALIIDTKWKRMTPRIDDPKQGVSQSDVYQLMAYGRLYGCPNVMLLYPHQGDLPPGPICRRYSIAAKGADETLIVATQDLAGTQRDHSESLRQLVVNSLVFGASLLEGVDYEMV</sequence>
<dbReference type="AlphaFoldDB" id="A0A1H8THK1"/>
<gene>
    <name evidence="1" type="ORF">SAMN04490248_115115</name>
</gene>
<dbReference type="STRING" id="569882.SAMN04490248_115115"/>
<dbReference type="InterPro" id="IPR011604">
    <property type="entry name" value="PDDEXK-like_dom_sf"/>
</dbReference>
<dbReference type="Proteomes" id="UP000198893">
    <property type="component" value="Unassembled WGS sequence"/>
</dbReference>
<evidence type="ECO:0000313" key="2">
    <source>
        <dbReference type="Proteomes" id="UP000198893"/>
    </source>
</evidence>
<dbReference type="OrthoDB" id="307209at2"/>
<reference evidence="1 2" key="1">
    <citation type="submission" date="2016-10" db="EMBL/GenBank/DDBJ databases">
        <authorList>
            <person name="de Groot N.N."/>
        </authorList>
    </citation>
    <scope>NUCLEOTIDE SEQUENCE [LARGE SCALE GENOMIC DNA]</scope>
    <source>
        <strain evidence="1 2">DSM 27842</strain>
    </source>
</reference>
<accession>A0A1H8THK1</accession>
<protein>
    <submittedName>
        <fullName evidence="1">5-methylcytosine-specific restriction enzyme subunit McrC</fullName>
    </submittedName>
</protein>
<dbReference type="RefSeq" id="WP_093119106.1">
    <property type="nucleotide sequence ID" value="NZ_FODS01000015.1"/>
</dbReference>
<dbReference type="PANTHER" id="PTHR38733">
    <property type="entry name" value="PROTEIN MCRC"/>
    <property type="match status" value="1"/>
</dbReference>
<evidence type="ECO:0000313" key="1">
    <source>
        <dbReference type="EMBL" id="SEO90599.1"/>
    </source>
</evidence>